<organism evidence="1">
    <name type="scientific">Puccinia triticina (isolate 1-1 / race 1 (BBBD))</name>
    <name type="common">Brown leaf rust fungus</name>
    <dbReference type="NCBI Taxonomy" id="630390"/>
    <lineage>
        <taxon>Eukaryota</taxon>
        <taxon>Fungi</taxon>
        <taxon>Dikarya</taxon>
        <taxon>Basidiomycota</taxon>
        <taxon>Pucciniomycotina</taxon>
        <taxon>Pucciniomycetes</taxon>
        <taxon>Pucciniales</taxon>
        <taxon>Pucciniaceae</taxon>
        <taxon>Puccinia</taxon>
    </lineage>
</organism>
<sequence length="109" mass="12929">MEIVEETMMKLRRRKEKEDQWAQKTMLELRGEPEKEEQWAQELFHPEKGLSERFKDGESFWDLWEREPTLVTAGVSMCVGNDNILAKEMDNQIEKMFLAIPHLIHIGPD</sequence>
<proteinExistence type="predicted"/>
<reference evidence="1" key="2">
    <citation type="submission" date="2016-05" db="EMBL/GenBank/DDBJ databases">
        <title>Comparative analysis highlights variable genome content of wheat rusts and divergence of the mating loci.</title>
        <authorList>
            <person name="Cuomo C.A."/>
            <person name="Bakkeren G."/>
            <person name="Szabo L."/>
            <person name="Khalil H."/>
            <person name="Joly D."/>
            <person name="Goldberg J."/>
            <person name="Young S."/>
            <person name="Zeng Q."/>
            <person name="Fellers J."/>
        </authorList>
    </citation>
    <scope>NUCLEOTIDE SEQUENCE [LARGE SCALE GENOMIC DNA]</scope>
    <source>
        <strain evidence="1">1-1 BBBD Race 1</strain>
    </source>
</reference>
<dbReference type="VEuPathDB" id="FungiDB:PTTG_27781"/>
<protein>
    <submittedName>
        <fullName evidence="1 2">Uncharacterized protein</fullName>
    </submittedName>
</protein>
<evidence type="ECO:0000313" key="1">
    <source>
        <dbReference type="EMBL" id="OAV92089.1"/>
    </source>
</evidence>
<dbReference type="EMBL" id="ADAS02000070">
    <property type="protein sequence ID" value="OAV92089.1"/>
    <property type="molecule type" value="Genomic_DNA"/>
</dbReference>
<evidence type="ECO:0000313" key="3">
    <source>
        <dbReference type="Proteomes" id="UP000005240"/>
    </source>
</evidence>
<accession>A0A180GHY6</accession>
<dbReference type="AlphaFoldDB" id="A0A180GHY6"/>
<reference evidence="2 3" key="3">
    <citation type="journal article" date="2017" name="G3 (Bethesda)">
        <title>Comparative analysis highlights variable genome content of wheat rusts and divergence of the mating loci.</title>
        <authorList>
            <person name="Cuomo C.A."/>
            <person name="Bakkeren G."/>
            <person name="Khalil H.B."/>
            <person name="Panwar V."/>
            <person name="Joly D."/>
            <person name="Linning R."/>
            <person name="Sakthikumar S."/>
            <person name="Song X."/>
            <person name="Adiconis X."/>
            <person name="Fan L."/>
            <person name="Goldberg J.M."/>
            <person name="Levin J.Z."/>
            <person name="Young S."/>
            <person name="Zeng Q."/>
            <person name="Anikster Y."/>
            <person name="Bruce M."/>
            <person name="Wang M."/>
            <person name="Yin C."/>
            <person name="McCallum B."/>
            <person name="Szabo L.J."/>
            <person name="Hulbert S."/>
            <person name="Chen X."/>
            <person name="Fellers J.P."/>
        </authorList>
    </citation>
    <scope>NUCLEOTIDE SEQUENCE</scope>
    <source>
        <strain evidence="3">Isolate 1-1 / race 1 (BBBD)</strain>
        <strain evidence="2">isolate 1-1 / race 1 (BBBD)</strain>
    </source>
</reference>
<evidence type="ECO:0000313" key="2">
    <source>
        <dbReference type="EnsemblFungi" id="PTTG_27781-t43_1-p1"/>
    </source>
</evidence>
<keyword evidence="3" id="KW-1185">Reference proteome</keyword>
<reference evidence="1" key="1">
    <citation type="submission" date="2009-11" db="EMBL/GenBank/DDBJ databases">
        <authorList>
            <consortium name="The Broad Institute Genome Sequencing Platform"/>
            <person name="Ward D."/>
            <person name="Feldgarden M."/>
            <person name="Earl A."/>
            <person name="Young S.K."/>
            <person name="Zeng Q."/>
            <person name="Koehrsen M."/>
            <person name="Alvarado L."/>
            <person name="Berlin A."/>
            <person name="Bochicchio J."/>
            <person name="Borenstein D."/>
            <person name="Chapman S.B."/>
            <person name="Chen Z."/>
            <person name="Engels R."/>
            <person name="Freedman E."/>
            <person name="Gellesch M."/>
            <person name="Goldberg J."/>
            <person name="Griggs A."/>
            <person name="Gujja S."/>
            <person name="Heilman E."/>
            <person name="Heiman D."/>
            <person name="Hepburn T."/>
            <person name="Howarth C."/>
            <person name="Jen D."/>
            <person name="Larson L."/>
            <person name="Lewis B."/>
            <person name="Mehta T."/>
            <person name="Park D."/>
            <person name="Pearson M."/>
            <person name="Roberts A."/>
            <person name="Saif S."/>
            <person name="Shea T."/>
            <person name="Shenoy N."/>
            <person name="Sisk P."/>
            <person name="Stolte C."/>
            <person name="Sykes S."/>
            <person name="Thomson T."/>
            <person name="Walk T."/>
            <person name="White J."/>
            <person name="Yandava C."/>
            <person name="Izard J."/>
            <person name="Baranova O.V."/>
            <person name="Blanton J.M."/>
            <person name="Tanner A.C."/>
            <person name="Dewhirst F.E."/>
            <person name="Haas B."/>
            <person name="Nusbaum C."/>
            <person name="Birren B."/>
        </authorList>
    </citation>
    <scope>NUCLEOTIDE SEQUENCE [LARGE SCALE GENOMIC DNA]</scope>
    <source>
        <strain evidence="1">1-1 BBBD Race 1</strain>
    </source>
</reference>
<name>A0A180GHY6_PUCT1</name>
<dbReference type="Proteomes" id="UP000005240">
    <property type="component" value="Unassembled WGS sequence"/>
</dbReference>
<dbReference type="EnsemblFungi" id="PTTG_27781-t43_1">
    <property type="protein sequence ID" value="PTTG_27781-t43_1-p1"/>
    <property type="gene ID" value="PTTG_27781"/>
</dbReference>
<reference evidence="2" key="4">
    <citation type="submission" date="2025-05" db="UniProtKB">
        <authorList>
            <consortium name="EnsemblFungi"/>
        </authorList>
    </citation>
    <scope>IDENTIFICATION</scope>
    <source>
        <strain evidence="2">isolate 1-1 / race 1 (BBBD)</strain>
    </source>
</reference>
<gene>
    <name evidence="1" type="ORF">PTTG_27781</name>
</gene>